<comment type="similarity">
    <text evidence="1">Belongs to the GcvT family.</text>
</comment>
<dbReference type="PANTHER" id="PTHR43757:SF2">
    <property type="entry name" value="AMINOMETHYLTRANSFERASE, MITOCHONDRIAL"/>
    <property type="match status" value="1"/>
</dbReference>
<dbReference type="Pfam" id="PF17806">
    <property type="entry name" value="SO_alpha_A3"/>
    <property type="match status" value="1"/>
</dbReference>
<reference evidence="7 8" key="1">
    <citation type="submission" date="2015-09" db="EMBL/GenBank/DDBJ databases">
        <authorList>
            <person name="Jackson K.R."/>
            <person name="Lunt B.L."/>
            <person name="Fisher J.N.B."/>
            <person name="Gardner A.V."/>
            <person name="Bailey M.E."/>
            <person name="Deus L.M."/>
            <person name="Earl A.S."/>
            <person name="Gibby P.D."/>
            <person name="Hartmann K.A."/>
            <person name="Liu J.E."/>
            <person name="Manci A.M."/>
            <person name="Nielsen D.A."/>
            <person name="Solomon M.B."/>
            <person name="Breakwell D.P."/>
            <person name="Burnett S.H."/>
            <person name="Grose J.H."/>
        </authorList>
    </citation>
    <scope>NUCLEOTIDE SEQUENCE [LARGE SCALE GENOMIC DNA]</scope>
    <source>
        <strain evidence="7 8">16</strain>
    </source>
</reference>
<feature type="domain" description="SoxA A3" evidence="6">
    <location>
        <begin position="494"/>
        <end position="577"/>
    </location>
</feature>
<proteinExistence type="inferred from homology"/>
<feature type="domain" description="Aminomethyltransferase C-terminal" evidence="5">
    <location>
        <begin position="882"/>
        <end position="971"/>
    </location>
</feature>
<dbReference type="InterPro" id="IPR042204">
    <property type="entry name" value="2Fe-2S-bd_N"/>
</dbReference>
<dbReference type="Gene3D" id="3.50.50.60">
    <property type="entry name" value="FAD/NAD(P)-binding domain"/>
    <property type="match status" value="2"/>
</dbReference>
<dbReference type="Gene3D" id="1.10.10.1100">
    <property type="entry name" value="BFD-like [2Fe-2S]-binding domain"/>
    <property type="match status" value="1"/>
</dbReference>
<evidence type="ECO:0008006" key="9">
    <source>
        <dbReference type="Google" id="ProtNLM"/>
    </source>
</evidence>
<dbReference type="InterPro" id="IPR023753">
    <property type="entry name" value="FAD/NAD-binding_dom"/>
</dbReference>
<dbReference type="SUPFAM" id="SSF51905">
    <property type="entry name" value="FAD/NAD(P)-binding domain"/>
    <property type="match status" value="1"/>
</dbReference>
<evidence type="ECO:0000313" key="7">
    <source>
        <dbReference type="EMBL" id="KPL53352.1"/>
    </source>
</evidence>
<dbReference type="PANTHER" id="PTHR43757">
    <property type="entry name" value="AMINOMETHYLTRANSFERASE"/>
    <property type="match status" value="1"/>
</dbReference>
<protein>
    <recommendedName>
        <fullName evidence="9">Sarcosine oxidase subunit alpha</fullName>
    </recommendedName>
</protein>
<evidence type="ECO:0000259" key="3">
    <source>
        <dbReference type="Pfam" id="PF01571"/>
    </source>
</evidence>
<dbReference type="SUPFAM" id="SSF101790">
    <property type="entry name" value="Aminomethyltransferase beta-barrel domain"/>
    <property type="match status" value="1"/>
</dbReference>
<dbReference type="SUPFAM" id="SSF103025">
    <property type="entry name" value="Folate-binding domain"/>
    <property type="match status" value="1"/>
</dbReference>
<dbReference type="InterPro" id="IPR006222">
    <property type="entry name" value="GCVT_N"/>
</dbReference>
<evidence type="ECO:0000259" key="6">
    <source>
        <dbReference type="Pfam" id="PF17806"/>
    </source>
</evidence>
<organism evidence="7 8">
    <name type="scientific">Prosthecodimorpha hirschii</name>
    <dbReference type="NCBI Taxonomy" id="665126"/>
    <lineage>
        <taxon>Bacteria</taxon>
        <taxon>Pseudomonadati</taxon>
        <taxon>Pseudomonadota</taxon>
        <taxon>Alphaproteobacteria</taxon>
        <taxon>Hyphomicrobiales</taxon>
        <taxon>Ancalomicrobiaceae</taxon>
        <taxon>Prosthecodimorpha</taxon>
    </lineage>
</organism>
<dbReference type="InterPro" id="IPR027266">
    <property type="entry name" value="TrmE/GcvT-like"/>
</dbReference>
<dbReference type="InterPro" id="IPR006277">
    <property type="entry name" value="Sarcosine_oxidase_asu"/>
</dbReference>
<dbReference type="EMBL" id="LJYW01000001">
    <property type="protein sequence ID" value="KPL53352.1"/>
    <property type="molecule type" value="Genomic_DNA"/>
</dbReference>
<evidence type="ECO:0000259" key="5">
    <source>
        <dbReference type="Pfam" id="PF08669"/>
    </source>
</evidence>
<dbReference type="InterPro" id="IPR036188">
    <property type="entry name" value="FAD/NAD-bd_sf"/>
</dbReference>
<dbReference type="GO" id="GO:0046653">
    <property type="term" value="P:tetrahydrofolate metabolic process"/>
    <property type="evidence" value="ECO:0007669"/>
    <property type="project" value="InterPro"/>
</dbReference>
<dbReference type="GO" id="GO:0008115">
    <property type="term" value="F:sarcosine oxidase activity"/>
    <property type="evidence" value="ECO:0007669"/>
    <property type="project" value="InterPro"/>
</dbReference>
<gene>
    <name evidence="7" type="ORF">ABB55_14945</name>
</gene>
<keyword evidence="8" id="KW-1185">Reference proteome</keyword>
<evidence type="ECO:0000256" key="2">
    <source>
        <dbReference type="ARBA" id="ARBA00023002"/>
    </source>
</evidence>
<dbReference type="InterPro" id="IPR013977">
    <property type="entry name" value="GcvT_C"/>
</dbReference>
<dbReference type="Pfam" id="PF08669">
    <property type="entry name" value="GCV_T_C"/>
    <property type="match status" value="1"/>
</dbReference>
<dbReference type="Pfam" id="PF07992">
    <property type="entry name" value="Pyr_redox_2"/>
    <property type="match status" value="1"/>
</dbReference>
<reference evidence="7 8" key="2">
    <citation type="submission" date="2015-10" db="EMBL/GenBank/DDBJ databases">
        <title>Draft Genome Sequence of Prosthecomicrobium hirschii ATCC 27832.</title>
        <authorList>
            <person name="Daniel J."/>
            <person name="Givan S.A."/>
            <person name="Brun Y.V."/>
            <person name="Brown P.J."/>
        </authorList>
    </citation>
    <scope>NUCLEOTIDE SEQUENCE [LARGE SCALE GENOMIC DNA]</scope>
    <source>
        <strain evidence="7 8">16</strain>
    </source>
</reference>
<dbReference type="Gene3D" id="3.30.1360.120">
    <property type="entry name" value="Probable tRNA modification gtpase trme, domain 1"/>
    <property type="match status" value="1"/>
</dbReference>
<evidence type="ECO:0000313" key="8">
    <source>
        <dbReference type="Proteomes" id="UP000048984"/>
    </source>
</evidence>
<dbReference type="InterPro" id="IPR029043">
    <property type="entry name" value="GcvT/YgfZ_C"/>
</dbReference>
<dbReference type="InterPro" id="IPR028896">
    <property type="entry name" value="GcvT/YgfZ/DmdA"/>
</dbReference>
<dbReference type="NCBIfam" id="TIGR01372">
    <property type="entry name" value="soxA"/>
    <property type="match status" value="1"/>
</dbReference>
<evidence type="ECO:0000259" key="4">
    <source>
        <dbReference type="Pfam" id="PF07992"/>
    </source>
</evidence>
<dbReference type="RefSeq" id="WP_054359517.1">
    <property type="nucleotide sequence ID" value="NZ_LJYW01000001.1"/>
</dbReference>
<sequence length="979" mass="104113">MSGWRAASGGRIERSRPIEFHFNGRRYVGYQGDTLASALIANGVDLLARSFKYHRPRGLVAYGADEPNALVEVGEGARREPNVKATQVRLVPGLVARSQNCWPTVGFDLMAVNDLIAPLIPSGFYYKTFKWPVAAWPFYERLIRRAAGMGRAPAEPDPDAYETVHRHADCLVIGGGVAGLAAAEAALDHAESLVVVDALDTFGGLGTAEEARIDGQPYGAWVEAVLARLRASGKVTLLPRCTAYGHYDGDQVGLIEEVAGAVRLRRWMIDADRIVLATGAFERPLLFGANDRPGVMLAGAAQAYLNRHAAVPGRRCVLYANHDGAYEAAFDLQRAGVAIAAIVDARATVAEALAARCRTAGIRHLAGHMIAQSRGRRRVTGCVVHPVGRPDATVALTCDLILTSGGWNPAAHLFTHSGGRLRHDARIGALVPDAPSGPGGPPPRMVAAGACAGLFELADCVASGRAAGAGETVGAAPMPSPSGEPPVAPVGTASKQFVDLQNDVTVADLGLAVREGYRSVEHVKRYTTLGMGTDQGKLIGLNGVEIIAAAQGKSAAAIGNSRPRPPFSPVTFGAMAGPFVGDLLSPARTTPMHRWHAAHGAFFANVGSWRRPQFYRRPGESDMDAVVREASNVRRQVGLTDVSTLGKIDLQGPDVARLLDHVYVNGWSTLQPGRCRYGVMLREDGAVMEDGTTTRLSDDRWFMTTTTGNAERILAHLERARQVDLAGLDVTITPVTEQWGAMAIAGPRARLLLGALEPDFAIDNAALPFMSMAEGRLAGIAARVLRVSFSGELAYEIYTASGDAPAMWAALVAAGDAFGLMPYGTEAMMTMRIEKGLFVPGFEADGRTLPDDLGLGRMVSTKKEFVGRRSLGRSAFTAPDRKQLVGLMTVDPTRSIPRGAQIIRYGSASLPAPVPMDGHVTSVAFSPELDRWIALGLVAGGRAALGETRIAASPLTNEMVPVMLCDPVFIDPEGRRLRA</sequence>
<comment type="caution">
    <text evidence="7">The sequence shown here is derived from an EMBL/GenBank/DDBJ whole genome shotgun (WGS) entry which is preliminary data.</text>
</comment>
<accession>A0A0P6W4G8</accession>
<evidence type="ECO:0000256" key="1">
    <source>
        <dbReference type="ARBA" id="ARBA00008609"/>
    </source>
</evidence>
<dbReference type="InterPro" id="IPR041854">
    <property type="entry name" value="BFD-like_2Fe2S-bd_dom_sf"/>
</dbReference>
<dbReference type="Pfam" id="PF13510">
    <property type="entry name" value="Fer2_4"/>
    <property type="match status" value="1"/>
</dbReference>
<dbReference type="Gene3D" id="3.10.20.440">
    <property type="entry name" value="2Fe-2S iron-sulphur cluster binding domain, sarcosine oxidase, alpha subunit, N-terminal domain"/>
    <property type="match status" value="1"/>
</dbReference>
<dbReference type="Pfam" id="PF01571">
    <property type="entry name" value="GCV_T"/>
    <property type="match status" value="1"/>
</dbReference>
<dbReference type="InterPro" id="IPR041117">
    <property type="entry name" value="SoxA_A3"/>
</dbReference>
<feature type="domain" description="FAD/NAD(P)-binding" evidence="4">
    <location>
        <begin position="169"/>
        <end position="427"/>
    </location>
</feature>
<name>A0A0P6W4G8_9HYPH</name>
<keyword evidence="2" id="KW-0560">Oxidoreductase</keyword>
<dbReference type="AlphaFoldDB" id="A0A0P6W4G8"/>
<dbReference type="Proteomes" id="UP000048984">
    <property type="component" value="Unassembled WGS sequence"/>
</dbReference>
<dbReference type="STRING" id="665126.ABB55_14945"/>
<feature type="domain" description="GCVT N-terminal" evidence="3">
    <location>
        <begin position="592"/>
        <end position="863"/>
    </location>
</feature>